<keyword evidence="10" id="KW-1185">Reference proteome</keyword>
<dbReference type="Proteomes" id="UP000700059">
    <property type="component" value="Unassembled WGS sequence"/>
</dbReference>
<feature type="domain" description="Acyl-CoA oxidase/dehydrogenase middle" evidence="7">
    <location>
        <begin position="116"/>
        <end position="209"/>
    </location>
</feature>
<dbReference type="Gene3D" id="2.40.110.10">
    <property type="entry name" value="Butyryl-CoA Dehydrogenase, subunit A, domain 2"/>
    <property type="match status" value="1"/>
</dbReference>
<evidence type="ECO:0000313" key="9">
    <source>
        <dbReference type="EMBL" id="MBX7490594.1"/>
    </source>
</evidence>
<comment type="cofactor">
    <cofactor evidence="1 5">
        <name>FAD</name>
        <dbReference type="ChEBI" id="CHEBI:57692"/>
    </cofactor>
</comment>
<dbReference type="Gene3D" id="1.20.140.10">
    <property type="entry name" value="Butyryl-CoA Dehydrogenase, subunit A, domain 3"/>
    <property type="match status" value="1"/>
</dbReference>
<dbReference type="InterPro" id="IPR009100">
    <property type="entry name" value="AcylCoA_DH/oxidase_NM_dom_sf"/>
</dbReference>
<evidence type="ECO:0000259" key="8">
    <source>
        <dbReference type="Pfam" id="PF02771"/>
    </source>
</evidence>
<evidence type="ECO:0000256" key="5">
    <source>
        <dbReference type="RuleBase" id="RU362125"/>
    </source>
</evidence>
<accession>A0ABS7JMJ5</accession>
<comment type="caution">
    <text evidence="9">The sequence shown here is derived from an EMBL/GenBank/DDBJ whole genome shotgun (WGS) entry which is preliminary data.</text>
</comment>
<dbReference type="EMBL" id="JAIGYQ010000004">
    <property type="protein sequence ID" value="MBX7490594.1"/>
    <property type="molecule type" value="Genomic_DNA"/>
</dbReference>
<evidence type="ECO:0000256" key="1">
    <source>
        <dbReference type="ARBA" id="ARBA00001974"/>
    </source>
</evidence>
<protein>
    <submittedName>
        <fullName evidence="9">Acyl-CoA/acyl-ACP dehydrogenase</fullName>
    </submittedName>
</protein>
<dbReference type="SUPFAM" id="SSF56645">
    <property type="entry name" value="Acyl-CoA dehydrogenase NM domain-like"/>
    <property type="match status" value="1"/>
</dbReference>
<dbReference type="Gene3D" id="1.10.540.10">
    <property type="entry name" value="Acyl-CoA dehydrogenase/oxidase, N-terminal domain"/>
    <property type="match status" value="1"/>
</dbReference>
<dbReference type="InterPro" id="IPR009075">
    <property type="entry name" value="AcylCo_DH/oxidase_C"/>
</dbReference>
<keyword evidence="4 5" id="KW-0274">FAD</keyword>
<evidence type="ECO:0000313" key="10">
    <source>
        <dbReference type="Proteomes" id="UP000700059"/>
    </source>
</evidence>
<name>A0ABS7JMJ5_9HELI</name>
<dbReference type="PANTHER" id="PTHR43884">
    <property type="entry name" value="ACYL-COA DEHYDROGENASE"/>
    <property type="match status" value="1"/>
</dbReference>
<dbReference type="InterPro" id="IPR036250">
    <property type="entry name" value="AcylCo_DH-like_C"/>
</dbReference>
<organism evidence="9 10">
    <name type="scientific">Helicobacter turcicus</name>
    <dbReference type="NCBI Taxonomy" id="2867412"/>
    <lineage>
        <taxon>Bacteria</taxon>
        <taxon>Pseudomonadati</taxon>
        <taxon>Campylobacterota</taxon>
        <taxon>Epsilonproteobacteria</taxon>
        <taxon>Campylobacterales</taxon>
        <taxon>Helicobacteraceae</taxon>
        <taxon>Helicobacter</taxon>
    </lineage>
</organism>
<evidence type="ECO:0000256" key="3">
    <source>
        <dbReference type="ARBA" id="ARBA00022630"/>
    </source>
</evidence>
<dbReference type="InterPro" id="IPR006091">
    <property type="entry name" value="Acyl-CoA_Oxase/DH_mid-dom"/>
</dbReference>
<evidence type="ECO:0000256" key="4">
    <source>
        <dbReference type="ARBA" id="ARBA00022827"/>
    </source>
</evidence>
<dbReference type="SUPFAM" id="SSF47203">
    <property type="entry name" value="Acyl-CoA dehydrogenase C-terminal domain-like"/>
    <property type="match status" value="1"/>
</dbReference>
<evidence type="ECO:0000256" key="2">
    <source>
        <dbReference type="ARBA" id="ARBA00009347"/>
    </source>
</evidence>
<feature type="domain" description="Acyl-CoA dehydrogenase/oxidase C-terminal" evidence="6">
    <location>
        <begin position="223"/>
        <end position="357"/>
    </location>
</feature>
<dbReference type="Pfam" id="PF02771">
    <property type="entry name" value="Acyl-CoA_dh_N"/>
    <property type="match status" value="1"/>
</dbReference>
<dbReference type="PANTHER" id="PTHR43884:SF12">
    <property type="entry name" value="ISOVALERYL-COA DEHYDROGENASE, MITOCHONDRIAL-RELATED"/>
    <property type="match status" value="1"/>
</dbReference>
<comment type="similarity">
    <text evidence="2 5">Belongs to the acyl-CoA dehydrogenase family.</text>
</comment>
<dbReference type="RefSeq" id="WP_221531896.1">
    <property type="nucleotide sequence ID" value="NZ_JAIGYP010000004.1"/>
</dbReference>
<sequence>MLKKETILESTLAFGKKYVAPLTQEADKEGKFPKSAYDALRKEGYMGLLVPKEYGGLGGGNYEHTQVCYALAQYCATTALCYMMHNTSVAGLCATGSEALKQEFLPKVAKGEIAFALAFSESGSGTHFGEPDITEEVNGKDRILKGRKSFVTSAKHADYYLTYTNSCQNKGTKNIWLVHKDSKNLLHEENVWNGLGMRGNASVPVQYNGVSVSEALRIGDEGQGESAAGAVLMHFVTGLAAVYSGLAKAAYDCALNHTKTRQYTNKTSLSDVELVRIHLADMYAKTQSGIALALDAANSFDRGAEDAVPKIFASRINATHNVMEVCTLAMRLGGGKAYSKLLPLERYMRDALASQVMAPSLDVLKVWLGDAITK</sequence>
<keyword evidence="5" id="KW-0560">Oxidoreductase</keyword>
<dbReference type="InterPro" id="IPR037069">
    <property type="entry name" value="AcylCoA_DH/ox_N_sf"/>
</dbReference>
<gene>
    <name evidence="9" type="ORF">K4G57_03800</name>
</gene>
<proteinExistence type="inferred from homology"/>
<feature type="domain" description="Acyl-CoA dehydrogenase/oxidase N-terminal" evidence="8">
    <location>
        <begin position="5"/>
        <end position="112"/>
    </location>
</feature>
<dbReference type="InterPro" id="IPR013786">
    <property type="entry name" value="AcylCoA_DH/ox_N"/>
</dbReference>
<dbReference type="PIRSF" id="PIRSF016578">
    <property type="entry name" value="HsaA"/>
    <property type="match status" value="1"/>
</dbReference>
<dbReference type="InterPro" id="IPR046373">
    <property type="entry name" value="Acyl-CoA_Oxase/DH_mid-dom_sf"/>
</dbReference>
<dbReference type="Pfam" id="PF02770">
    <property type="entry name" value="Acyl-CoA_dh_M"/>
    <property type="match status" value="1"/>
</dbReference>
<evidence type="ECO:0000259" key="6">
    <source>
        <dbReference type="Pfam" id="PF00441"/>
    </source>
</evidence>
<reference evidence="9 10" key="1">
    <citation type="submission" date="2021-08" db="EMBL/GenBank/DDBJ databases">
        <title>Helicobacter spp. isolated from feces of Anatolian Ground Squirrel (Spermophilus xanthoprymnus) in Turkey.</title>
        <authorList>
            <person name="Aydin F."/>
            <person name="Abay S."/>
            <person name="Kayman T."/>
            <person name="Karakaya E."/>
            <person name="Saticioglu I.B."/>
        </authorList>
    </citation>
    <scope>NUCLEOTIDE SEQUENCE [LARGE SCALE GENOMIC DNA]</scope>
    <source>
        <strain evidence="9 10">Faydin-H70</strain>
    </source>
</reference>
<evidence type="ECO:0000259" key="7">
    <source>
        <dbReference type="Pfam" id="PF02770"/>
    </source>
</evidence>
<keyword evidence="3 5" id="KW-0285">Flavoprotein</keyword>
<dbReference type="Pfam" id="PF00441">
    <property type="entry name" value="Acyl-CoA_dh_1"/>
    <property type="match status" value="1"/>
</dbReference>